<keyword evidence="2" id="KW-1185">Reference proteome</keyword>
<comment type="caution">
    <text evidence="1">The sequence shown here is derived from an EMBL/GenBank/DDBJ whole genome shotgun (WGS) entry which is preliminary data.</text>
</comment>
<protein>
    <recommendedName>
        <fullName evidence="3">RAP domain-containing protein</fullName>
    </recommendedName>
</protein>
<reference evidence="1" key="1">
    <citation type="submission" date="2023-08" db="EMBL/GenBank/DDBJ databases">
        <authorList>
            <person name="Chen Y."/>
            <person name="Shah S."/>
            <person name="Dougan E. K."/>
            <person name="Thang M."/>
            <person name="Chan C."/>
        </authorList>
    </citation>
    <scope>NUCLEOTIDE SEQUENCE</scope>
</reference>
<dbReference type="AlphaFoldDB" id="A0AA36HKE2"/>
<evidence type="ECO:0008006" key="3">
    <source>
        <dbReference type="Google" id="ProtNLM"/>
    </source>
</evidence>
<name>A0AA36HKE2_9DINO</name>
<dbReference type="EMBL" id="CAUJNA010000035">
    <property type="protein sequence ID" value="CAJ1370737.1"/>
    <property type="molecule type" value="Genomic_DNA"/>
</dbReference>
<evidence type="ECO:0000313" key="2">
    <source>
        <dbReference type="Proteomes" id="UP001178507"/>
    </source>
</evidence>
<organism evidence="1 2">
    <name type="scientific">Effrenium voratum</name>
    <dbReference type="NCBI Taxonomy" id="2562239"/>
    <lineage>
        <taxon>Eukaryota</taxon>
        <taxon>Sar</taxon>
        <taxon>Alveolata</taxon>
        <taxon>Dinophyceae</taxon>
        <taxon>Suessiales</taxon>
        <taxon>Symbiodiniaceae</taxon>
        <taxon>Effrenium</taxon>
    </lineage>
</organism>
<proteinExistence type="predicted"/>
<sequence length="509" mass="57518">MDQMLLKCEQPEAVLALLVTHRGVFFVHNLVTAIQVLASLDEVKDPIALNRLLRDPRYDLLLRDLVRFVPKLDFQAMTHIVHCLQQLDHKYYALFSRMLRPLMQQPCPDVSILLRCLQAYCWAGYHQQSHFFGHFANLMTDADLELEQLVEGVVLFSGTAEYQEKFFHTAEQRLLRDLPLLSPHQASLVALAFTAHLHSHDQLLEAVAGLVQLQAMSMEPADIVRCLQAFHRAVLFFPDAVRAGLDACSVPLYRAWLLRTPCPALAPTDVAELLESAAFFGIPTDLTRVALEYLADHVDAVPERAAIQTVYAMCMTGAVANHSKLLLYLFRKIGAGTAWEAQRVRVFQIWMSQLLQFPWLDARLKKRCIETGMRAWCLHRGGFGCPHPEEVREVSEELKSMGVAHQSFVHVKDTPYELDVVIGDRKAALLVSSETARNTLTPVGGTLLQIKHLQDRGWRLLVIPRVAWRRLPAVSRARYLSLLLDGLASSQQSLSASEVTRLPDPSWEE</sequence>
<dbReference type="Proteomes" id="UP001178507">
    <property type="component" value="Unassembled WGS sequence"/>
</dbReference>
<gene>
    <name evidence="1" type="ORF">EVOR1521_LOCUS1238</name>
</gene>
<accession>A0AA36HKE2</accession>
<evidence type="ECO:0000313" key="1">
    <source>
        <dbReference type="EMBL" id="CAJ1370737.1"/>
    </source>
</evidence>